<evidence type="ECO:0000313" key="2">
    <source>
        <dbReference type="Proteomes" id="UP000828048"/>
    </source>
</evidence>
<sequence length="862" mass="97935">MEYLLGLSWGVFVAIFGGLVGLNWLLKSVNCWVYETNLGEKRFNLPPGDMGWPFIGNMWSFLRAFKSTNPDSFISSFVSRFGHTGLYKALMFGNPSIVVTVPEACKRVLTDDEYFKPGWPSSTLKLIGRKSFIGSITYEEHKHLRRLTAAAVNGHEALSNYASCIEEHVKLDLEKWAGMGQIEFLTELRRLTFRIIMYIFLSSKSGQMMEALEREYTTLNYGVRAMAINLPGFAYYKALKARINLVAIFQSILDERRGRMKDGQPTLEKDMMEALLDVEDENGRRLDDEEIIDILVMYLNAGHESSGHVTMWATLFLQEHPEVFQRAKEEQEAIVRNRPPTQNGLTLKEVRQMHYLSKVIDETLRVVTFSFVVFREAKADVDISGYTIPKGWKVLVWFRNVHLDPEIYPDPKEFNPSRWDGLTPKAGTFLPFGAGSRLCPGKDLAKLEIAIFLHYFLLNYKLERHNPGCGLMYLPHQRPKDNCLGKIKRVSQKPMAATSYVQKLGAAVKKVAGKRGSSWYTPHMAAATRAIMERVPLVDLVVEVRDARVPLSSEYELLRNFPHSSRHIILLNKMDLASRSELKVWRAYFEEQNFIPFEVNAHNKENVKQFLNFLQARVRELMKTDHANHTITVMLAGIPNVGKSALANALHQIGRISAAEKGKLKHATVSPLPGETKDISSLKIGSHPNIYVLDTPGILPPTIPDAEVCSKLALTGAINDYLIGESELAQYFLAIHNVSDEYKKWGKLSMHQSERLPGDRMETASDPELDKRRKQYATDHTQDFVVHDVRRTLFETVSSFPGNLEAGKDLEELIERQFTELQKAFKVLVDTDAHTKVAAKLLNLYRTGRLGHYTLDSIPRIN</sequence>
<reference evidence="1 2" key="1">
    <citation type="journal article" date="2021" name="Hortic Res">
        <title>High-quality reference genome and annotation aids understanding of berry development for evergreen blueberry (Vaccinium darrowii).</title>
        <authorList>
            <person name="Yu J."/>
            <person name="Hulse-Kemp A.M."/>
            <person name="Babiker E."/>
            <person name="Staton M."/>
        </authorList>
    </citation>
    <scope>NUCLEOTIDE SEQUENCE [LARGE SCALE GENOMIC DNA]</scope>
    <source>
        <strain evidence="2">cv. NJ 8807/NJ 8810</strain>
        <tissue evidence="1">Young leaf</tissue>
    </source>
</reference>
<keyword evidence="2" id="KW-1185">Reference proteome</keyword>
<dbReference type="Proteomes" id="UP000828048">
    <property type="component" value="Chromosome 12"/>
</dbReference>
<accession>A0ACB7ZBV2</accession>
<evidence type="ECO:0000313" key="1">
    <source>
        <dbReference type="EMBL" id="KAH7863309.1"/>
    </source>
</evidence>
<organism evidence="1 2">
    <name type="scientific">Vaccinium darrowii</name>
    <dbReference type="NCBI Taxonomy" id="229202"/>
    <lineage>
        <taxon>Eukaryota</taxon>
        <taxon>Viridiplantae</taxon>
        <taxon>Streptophyta</taxon>
        <taxon>Embryophyta</taxon>
        <taxon>Tracheophyta</taxon>
        <taxon>Spermatophyta</taxon>
        <taxon>Magnoliopsida</taxon>
        <taxon>eudicotyledons</taxon>
        <taxon>Gunneridae</taxon>
        <taxon>Pentapetalae</taxon>
        <taxon>asterids</taxon>
        <taxon>Ericales</taxon>
        <taxon>Ericaceae</taxon>
        <taxon>Vaccinioideae</taxon>
        <taxon>Vaccinieae</taxon>
        <taxon>Vaccinium</taxon>
    </lineage>
</organism>
<dbReference type="EMBL" id="CM037162">
    <property type="protein sequence ID" value="KAH7863309.1"/>
    <property type="molecule type" value="Genomic_DNA"/>
</dbReference>
<name>A0ACB7ZBV2_9ERIC</name>
<gene>
    <name evidence="1" type="ORF">Vadar_016016</name>
</gene>
<protein>
    <submittedName>
        <fullName evidence="1">Uncharacterized protein</fullName>
    </submittedName>
</protein>
<proteinExistence type="predicted"/>
<comment type="caution">
    <text evidence="1">The sequence shown here is derived from an EMBL/GenBank/DDBJ whole genome shotgun (WGS) entry which is preliminary data.</text>
</comment>